<dbReference type="Gene3D" id="3.30.230.10">
    <property type="match status" value="1"/>
</dbReference>
<evidence type="ECO:0000256" key="7">
    <source>
        <dbReference type="ARBA" id="ARBA00024731"/>
    </source>
</evidence>
<dbReference type="CDD" id="cd16262">
    <property type="entry name" value="EFG_III"/>
    <property type="match status" value="1"/>
</dbReference>
<dbReference type="PANTHER" id="PTHR43636">
    <property type="entry name" value="ELONGATION FACTOR G, MITOCHONDRIAL"/>
    <property type="match status" value="1"/>
</dbReference>
<evidence type="ECO:0000256" key="2">
    <source>
        <dbReference type="ARBA" id="ARBA00017872"/>
    </source>
</evidence>
<dbReference type="InterPro" id="IPR009000">
    <property type="entry name" value="Transl_B-barrel_sf"/>
</dbReference>
<dbReference type="FunFam" id="3.30.70.240:FF:000001">
    <property type="entry name" value="Elongation factor G"/>
    <property type="match status" value="1"/>
</dbReference>
<dbReference type="InterPro" id="IPR031157">
    <property type="entry name" value="G_TR_CS"/>
</dbReference>
<evidence type="ECO:0000256" key="5">
    <source>
        <dbReference type="ARBA" id="ARBA00022917"/>
    </source>
</evidence>
<dbReference type="InterPro" id="IPR041095">
    <property type="entry name" value="EFG_II"/>
</dbReference>
<dbReference type="Pfam" id="PF00009">
    <property type="entry name" value="GTP_EFTU"/>
    <property type="match status" value="1"/>
</dbReference>
<dbReference type="InterPro" id="IPR005225">
    <property type="entry name" value="Small_GTP-bd"/>
</dbReference>
<dbReference type="CDD" id="cd01886">
    <property type="entry name" value="EF-G"/>
    <property type="match status" value="1"/>
</dbReference>
<dbReference type="SUPFAM" id="SSF52540">
    <property type="entry name" value="P-loop containing nucleoside triphosphate hydrolases"/>
    <property type="match status" value="1"/>
</dbReference>
<feature type="domain" description="Tr-type G" evidence="9">
    <location>
        <begin position="13"/>
        <end position="290"/>
    </location>
</feature>
<dbReference type="NCBIfam" id="NF009381">
    <property type="entry name" value="PRK12740.1-5"/>
    <property type="match status" value="1"/>
</dbReference>
<dbReference type="NCBIfam" id="TIGR00484">
    <property type="entry name" value="EF-G"/>
    <property type="match status" value="1"/>
</dbReference>
<evidence type="ECO:0000256" key="4">
    <source>
        <dbReference type="ARBA" id="ARBA00022768"/>
    </source>
</evidence>
<dbReference type="InterPro" id="IPR000795">
    <property type="entry name" value="T_Tr_GTP-bd_dom"/>
</dbReference>
<dbReference type="NCBIfam" id="TIGR00231">
    <property type="entry name" value="small_GTP"/>
    <property type="match status" value="1"/>
</dbReference>
<feature type="binding site" evidence="8">
    <location>
        <begin position="143"/>
        <end position="146"/>
    </location>
    <ligand>
        <name>GTP</name>
        <dbReference type="ChEBI" id="CHEBI:37565"/>
    </ligand>
</feature>
<dbReference type="FunFam" id="3.30.230.10:FF:000003">
    <property type="entry name" value="Elongation factor G"/>
    <property type="match status" value="1"/>
</dbReference>
<dbReference type="Pfam" id="PF00679">
    <property type="entry name" value="EFG_C"/>
    <property type="match status" value="1"/>
</dbReference>
<evidence type="ECO:0000313" key="10">
    <source>
        <dbReference type="EMBL" id="BAL55346.1"/>
    </source>
</evidence>
<dbReference type="PROSITE" id="PS51722">
    <property type="entry name" value="G_TR_2"/>
    <property type="match status" value="1"/>
</dbReference>
<dbReference type="InterPro" id="IPR047872">
    <property type="entry name" value="EFG_IV"/>
</dbReference>
<evidence type="ECO:0000259" key="9">
    <source>
        <dbReference type="PROSITE" id="PS51722"/>
    </source>
</evidence>
<dbReference type="InterPro" id="IPR004161">
    <property type="entry name" value="EFTu-like_2"/>
</dbReference>
<evidence type="ECO:0000256" key="1">
    <source>
        <dbReference type="ARBA" id="ARBA00005870"/>
    </source>
</evidence>
<reference evidence="10" key="2">
    <citation type="journal article" date="2012" name="PLoS ONE">
        <title>A Deeply Branching Thermophilic Bacterium with an Ancient Acetyl-CoA Pathway Dominates a Subsurface Ecosystem.</title>
        <authorList>
            <person name="Takami H."/>
            <person name="Noguchi H."/>
            <person name="Takaki Y."/>
            <person name="Uchiyama I."/>
            <person name="Toyoda A."/>
            <person name="Nishi S."/>
            <person name="Chee G.-J."/>
            <person name="Arai W."/>
            <person name="Nunoura T."/>
            <person name="Itoh T."/>
            <person name="Hattori M."/>
            <person name="Takai K."/>
        </authorList>
    </citation>
    <scope>NUCLEOTIDE SEQUENCE</scope>
</reference>
<dbReference type="GO" id="GO:0003924">
    <property type="term" value="F:GTPase activity"/>
    <property type="evidence" value="ECO:0007669"/>
    <property type="project" value="InterPro"/>
</dbReference>
<dbReference type="Gene3D" id="3.40.50.300">
    <property type="entry name" value="P-loop containing nucleotide triphosphate hydrolases"/>
    <property type="match status" value="1"/>
</dbReference>
<dbReference type="PRINTS" id="PR00315">
    <property type="entry name" value="ELONGATNFCT"/>
</dbReference>
<dbReference type="InterPro" id="IPR009022">
    <property type="entry name" value="EFG_III"/>
</dbReference>
<keyword evidence="3 8" id="KW-0547">Nucleotide-binding</keyword>
<dbReference type="InterPro" id="IPR014721">
    <property type="entry name" value="Ribsml_uS5_D2-typ_fold_subgr"/>
</dbReference>
<dbReference type="SMART" id="SM00889">
    <property type="entry name" value="EFG_IV"/>
    <property type="match status" value="1"/>
</dbReference>
<keyword evidence="8" id="KW-0963">Cytoplasm</keyword>
<feature type="binding site" evidence="8">
    <location>
        <begin position="89"/>
        <end position="93"/>
    </location>
    <ligand>
        <name>GTP</name>
        <dbReference type="ChEBI" id="CHEBI:37565"/>
    </ligand>
</feature>
<dbReference type="InterPro" id="IPR027417">
    <property type="entry name" value="P-loop_NTPase"/>
</dbReference>
<dbReference type="InterPro" id="IPR020568">
    <property type="entry name" value="Ribosomal_Su5_D2-typ_SF"/>
</dbReference>
<dbReference type="SUPFAM" id="SSF50447">
    <property type="entry name" value="Translation proteins"/>
    <property type="match status" value="1"/>
</dbReference>
<proteinExistence type="inferred from homology"/>
<dbReference type="Gene3D" id="3.30.70.870">
    <property type="entry name" value="Elongation Factor G (Translational Gtpase), domain 3"/>
    <property type="match status" value="1"/>
</dbReference>
<gene>
    <name evidence="8" type="primary">fusA</name>
    <name evidence="10" type="ORF">HGMM_F27B02C48</name>
</gene>
<keyword evidence="4 8" id="KW-0251">Elongation factor</keyword>
<dbReference type="GO" id="GO:0005737">
    <property type="term" value="C:cytoplasm"/>
    <property type="evidence" value="ECO:0007669"/>
    <property type="project" value="UniProtKB-SubCell"/>
</dbReference>
<dbReference type="Pfam" id="PF03764">
    <property type="entry name" value="EFG_IV"/>
    <property type="match status" value="1"/>
</dbReference>
<dbReference type="FunFam" id="2.40.30.10:FF:000022">
    <property type="entry name" value="Elongation factor G, mitochondrial"/>
    <property type="match status" value="1"/>
</dbReference>
<dbReference type="GO" id="GO:0005525">
    <property type="term" value="F:GTP binding"/>
    <property type="evidence" value="ECO:0007669"/>
    <property type="project" value="UniProtKB-UniRule"/>
</dbReference>
<sequence>MAMLNGKAALELQRIRNIGISAHIDSGKTTLSERILYYTGRIHRIEEVRSKTGGGPTLDFMELEREKGITIQAAATYCAWKGHHINLIDTPGHVDFTIEVERALRVLDGAILVLCGVAGVQSQTITVDRQMQRYRVPRLAFINKLDRPGANPDKVLQQMREKLRHRPALITLPIGLEDRFEGVIDLLSLKALRFEGANGEHVVEQEIPPQLLEEAQRRRQELIETVADVDDAIAEKFLADEPISTEELIAALRRATLRRELTPVYVGSAKTNKGVQPLLDGVCLFLPSPLDIPYEAIDRHTGETVQLHADPSLPLVAFAFKLEDGRYGQLTYVRIYQGTLRKGDTIINMSTGKRQRVPRIGRIHADQLYDVEVAGAGDIVALFGVECASGDTFTDGQLNVTLTGIYVPSPVIELAIAPKDRNKQANFAKALNRFMKEDPTFQVARDEETGQTLIRGMGELHLEIYIERMRREYDCEVDVGRPQVAYRETITRRAEFNYLHKKQTGGAGQFARVAGYIEPLPPESGKSYEFVDQIVGGAIAREFIPACDKGFQEAMQKGLLIGKPVVGVRVVLNDGQTHPVDSSELAFKIASMAAFREAYLRAEPIILEPIMKLEVSVPEEFQGTVIGQINQRRGVIVNTTVDNGYAIIEAEVPLAEMFGYSTDLRSATQGKGEFTLEFLRYAPVPRSLQEELVREYQKRRELEKVA</sequence>
<organism evidence="10">
    <name type="scientific">uncultured Chlorobiota bacterium</name>
    <dbReference type="NCBI Taxonomy" id="156405"/>
    <lineage>
        <taxon>Bacteria</taxon>
        <taxon>Pseudomonadati</taxon>
        <taxon>Chlorobiota</taxon>
        <taxon>environmental samples</taxon>
    </lineage>
</organism>
<dbReference type="GO" id="GO:0003746">
    <property type="term" value="F:translation elongation factor activity"/>
    <property type="evidence" value="ECO:0007669"/>
    <property type="project" value="UniProtKB-UniRule"/>
</dbReference>
<dbReference type="CDD" id="cd04091">
    <property type="entry name" value="mtEFG1_II_like"/>
    <property type="match status" value="1"/>
</dbReference>
<dbReference type="Gene3D" id="3.30.70.240">
    <property type="match status" value="1"/>
</dbReference>
<dbReference type="Pfam" id="PF14492">
    <property type="entry name" value="EFG_III"/>
    <property type="match status" value="1"/>
</dbReference>
<evidence type="ECO:0000256" key="8">
    <source>
        <dbReference type="HAMAP-Rule" id="MF_00054"/>
    </source>
</evidence>
<dbReference type="EMBL" id="AP011715">
    <property type="protein sequence ID" value="BAL55346.1"/>
    <property type="molecule type" value="Genomic_DNA"/>
</dbReference>
<dbReference type="InterPro" id="IPR035649">
    <property type="entry name" value="EFG_V"/>
</dbReference>
<accession>H5SGR0</accession>
<dbReference type="Gene3D" id="2.40.30.10">
    <property type="entry name" value="Translation factors"/>
    <property type="match status" value="1"/>
</dbReference>
<dbReference type="InterPro" id="IPR005517">
    <property type="entry name" value="Transl_elong_EFG/EF2_IV"/>
</dbReference>
<keyword evidence="5 8" id="KW-0648">Protein biosynthesis</keyword>
<dbReference type="InterPro" id="IPR035647">
    <property type="entry name" value="EFG_III/V"/>
</dbReference>
<feature type="binding site" evidence="8">
    <location>
        <begin position="22"/>
        <end position="29"/>
    </location>
    <ligand>
        <name>GTP</name>
        <dbReference type="ChEBI" id="CHEBI:37565"/>
    </ligand>
</feature>
<protein>
    <recommendedName>
        <fullName evidence="2 8">Elongation factor G</fullName>
        <shortName evidence="8">EF-G</shortName>
    </recommendedName>
</protein>
<dbReference type="CDD" id="cd01434">
    <property type="entry name" value="EFG_mtEFG1_IV"/>
    <property type="match status" value="1"/>
</dbReference>
<dbReference type="InterPro" id="IPR000640">
    <property type="entry name" value="EFG_V-like"/>
</dbReference>
<comment type="similarity">
    <text evidence="1 8">Belongs to the TRAFAC class translation factor GTPase superfamily. Classic translation factor GTPase family. EF-G/EF-2 subfamily.</text>
</comment>
<reference evidence="10" key="1">
    <citation type="journal article" date="2005" name="Environ. Microbiol.">
        <title>Genetic and functional properties of uncultivated thermophilic crenarchaeotes from a subsurface gold mine as revealed by analysis of genome fragments.</title>
        <authorList>
            <person name="Nunoura T."/>
            <person name="Hirayama H."/>
            <person name="Takami H."/>
            <person name="Oida H."/>
            <person name="Nishi S."/>
            <person name="Shimamura S."/>
            <person name="Suzuki Y."/>
            <person name="Inagaki F."/>
            <person name="Takai K."/>
            <person name="Nealson K.H."/>
            <person name="Horikoshi K."/>
        </authorList>
    </citation>
    <scope>NUCLEOTIDE SEQUENCE</scope>
</reference>
<dbReference type="SUPFAM" id="SSF54980">
    <property type="entry name" value="EF-G C-terminal domain-like"/>
    <property type="match status" value="2"/>
</dbReference>
<evidence type="ECO:0000256" key="6">
    <source>
        <dbReference type="ARBA" id="ARBA00023134"/>
    </source>
</evidence>
<dbReference type="AlphaFoldDB" id="H5SGR0"/>
<dbReference type="HAMAP" id="MF_00054_B">
    <property type="entry name" value="EF_G_EF_2_B"/>
    <property type="match status" value="1"/>
</dbReference>
<comment type="subcellular location">
    <subcellularLocation>
        <location evidence="8">Cytoplasm</location>
    </subcellularLocation>
</comment>
<name>H5SGR0_9BACT</name>
<dbReference type="SUPFAM" id="SSF54211">
    <property type="entry name" value="Ribosomal protein S5 domain 2-like"/>
    <property type="match status" value="1"/>
</dbReference>
<keyword evidence="6 8" id="KW-0342">GTP-binding</keyword>
<dbReference type="FunFam" id="3.30.70.870:FF:000001">
    <property type="entry name" value="Elongation factor G"/>
    <property type="match status" value="1"/>
</dbReference>
<dbReference type="Pfam" id="PF03144">
    <property type="entry name" value="GTP_EFTU_D2"/>
    <property type="match status" value="1"/>
</dbReference>
<dbReference type="InterPro" id="IPR004540">
    <property type="entry name" value="Transl_elong_EFG/EF2"/>
</dbReference>
<dbReference type="FunFam" id="3.40.50.300:FF:000029">
    <property type="entry name" value="Elongation factor G"/>
    <property type="match status" value="1"/>
</dbReference>
<dbReference type="SMART" id="SM00838">
    <property type="entry name" value="EFG_C"/>
    <property type="match status" value="1"/>
</dbReference>
<dbReference type="PROSITE" id="PS00301">
    <property type="entry name" value="G_TR_1"/>
    <property type="match status" value="1"/>
</dbReference>
<comment type="function">
    <text evidence="7 8">Catalyzes the GTP-dependent ribosomal translocation step during translation elongation. During this step, the ribosome changes from the pre-translocational (PRE) to the post-translocational (POST) state as the newly formed A-site-bound peptidyl-tRNA and P-site-bound deacylated tRNA move to the P and E sites, respectively. Catalyzes the coordinated movement of the two tRNA molecules, the mRNA and conformational changes in the ribosome.</text>
</comment>
<dbReference type="CDD" id="cd04097">
    <property type="entry name" value="mtEFG1_C"/>
    <property type="match status" value="1"/>
</dbReference>
<evidence type="ECO:0000256" key="3">
    <source>
        <dbReference type="ARBA" id="ARBA00022741"/>
    </source>
</evidence>
<dbReference type="PANTHER" id="PTHR43636:SF2">
    <property type="entry name" value="ELONGATION FACTOR G, MITOCHONDRIAL"/>
    <property type="match status" value="1"/>
</dbReference>